<proteinExistence type="predicted"/>
<dbReference type="AlphaFoldDB" id="A0A9D4MY94"/>
<evidence type="ECO:0000313" key="1">
    <source>
        <dbReference type="EMBL" id="KAH3886143.1"/>
    </source>
</evidence>
<protein>
    <submittedName>
        <fullName evidence="1">Uncharacterized protein</fullName>
    </submittedName>
</protein>
<keyword evidence="2" id="KW-1185">Reference proteome</keyword>
<reference evidence="1" key="1">
    <citation type="journal article" date="2019" name="bioRxiv">
        <title>The Genome of the Zebra Mussel, Dreissena polymorpha: A Resource for Invasive Species Research.</title>
        <authorList>
            <person name="McCartney M.A."/>
            <person name="Auch B."/>
            <person name="Kono T."/>
            <person name="Mallez S."/>
            <person name="Zhang Y."/>
            <person name="Obille A."/>
            <person name="Becker A."/>
            <person name="Abrahante J.E."/>
            <person name="Garbe J."/>
            <person name="Badalamenti J.P."/>
            <person name="Herman A."/>
            <person name="Mangelson H."/>
            <person name="Liachko I."/>
            <person name="Sullivan S."/>
            <person name="Sone E.D."/>
            <person name="Koren S."/>
            <person name="Silverstein K.A.T."/>
            <person name="Beckman K.B."/>
            <person name="Gohl D.M."/>
        </authorList>
    </citation>
    <scope>NUCLEOTIDE SEQUENCE</scope>
    <source>
        <strain evidence="1">Duluth1</strain>
        <tissue evidence="1">Whole animal</tissue>
    </source>
</reference>
<evidence type="ECO:0000313" key="2">
    <source>
        <dbReference type="Proteomes" id="UP000828390"/>
    </source>
</evidence>
<gene>
    <name evidence="1" type="ORF">DPMN_010144</name>
</gene>
<dbReference type="EMBL" id="JAIWYP010000001">
    <property type="protein sequence ID" value="KAH3886143.1"/>
    <property type="molecule type" value="Genomic_DNA"/>
</dbReference>
<name>A0A9D4MY94_DREPO</name>
<dbReference type="Proteomes" id="UP000828390">
    <property type="component" value="Unassembled WGS sequence"/>
</dbReference>
<accession>A0A9D4MY94</accession>
<sequence length="114" mass="12869">MAAFVCLVVATYVQKAYVRAKLKASSVSSKLRKVTFTRKGAYFCFNYCDAIEAKSESTSGRLCRSPNKAAQGVINLTVAANRFLDGTMLVFREDEFRESAVRYEGDIERENLRY</sequence>
<comment type="caution">
    <text evidence="1">The sequence shown here is derived from an EMBL/GenBank/DDBJ whole genome shotgun (WGS) entry which is preliminary data.</text>
</comment>
<reference evidence="1" key="2">
    <citation type="submission" date="2020-11" db="EMBL/GenBank/DDBJ databases">
        <authorList>
            <person name="McCartney M.A."/>
            <person name="Auch B."/>
            <person name="Kono T."/>
            <person name="Mallez S."/>
            <person name="Becker A."/>
            <person name="Gohl D.M."/>
            <person name="Silverstein K.A.T."/>
            <person name="Koren S."/>
            <person name="Bechman K.B."/>
            <person name="Herman A."/>
            <person name="Abrahante J.E."/>
            <person name="Garbe J."/>
        </authorList>
    </citation>
    <scope>NUCLEOTIDE SEQUENCE</scope>
    <source>
        <strain evidence="1">Duluth1</strain>
        <tissue evidence="1">Whole animal</tissue>
    </source>
</reference>
<organism evidence="1 2">
    <name type="scientific">Dreissena polymorpha</name>
    <name type="common">Zebra mussel</name>
    <name type="synonym">Mytilus polymorpha</name>
    <dbReference type="NCBI Taxonomy" id="45954"/>
    <lineage>
        <taxon>Eukaryota</taxon>
        <taxon>Metazoa</taxon>
        <taxon>Spiralia</taxon>
        <taxon>Lophotrochozoa</taxon>
        <taxon>Mollusca</taxon>
        <taxon>Bivalvia</taxon>
        <taxon>Autobranchia</taxon>
        <taxon>Heteroconchia</taxon>
        <taxon>Euheterodonta</taxon>
        <taxon>Imparidentia</taxon>
        <taxon>Neoheterodontei</taxon>
        <taxon>Myida</taxon>
        <taxon>Dreissenoidea</taxon>
        <taxon>Dreissenidae</taxon>
        <taxon>Dreissena</taxon>
    </lineage>
</organism>